<gene>
    <name evidence="2" type="ORF">CCAL12919_02960</name>
    <name evidence="3" type="ORF">CCAL9337_02845</name>
</gene>
<keyword evidence="4" id="KW-1185">Reference proteome</keyword>
<keyword evidence="3" id="KW-0067">ATP-binding</keyword>
<dbReference type="InterPro" id="IPR027417">
    <property type="entry name" value="P-loop_NTPase"/>
</dbReference>
<dbReference type="PANTHER" id="PTHR42935">
    <property type="entry name" value="SLR0930 PROTEIN"/>
    <property type="match status" value="1"/>
</dbReference>
<dbReference type="Proteomes" id="UP000650616">
    <property type="component" value="Unassembled WGS sequence"/>
</dbReference>
<dbReference type="GO" id="GO:0005524">
    <property type="term" value="F:ATP binding"/>
    <property type="evidence" value="ECO:0007669"/>
    <property type="project" value="UniProtKB-KW"/>
</dbReference>
<dbReference type="PANTHER" id="PTHR42935:SF1">
    <property type="entry name" value="SLR0930 PROTEIN"/>
    <property type="match status" value="1"/>
</dbReference>
<dbReference type="RefSeq" id="WP_170015654.1">
    <property type="nucleotide sequence ID" value="NZ_CP012545.1"/>
</dbReference>
<evidence type="ECO:0000313" key="4">
    <source>
        <dbReference type="Proteomes" id="UP000650616"/>
    </source>
</evidence>
<accession>A0AAW3ZRD5</accession>
<dbReference type="CDD" id="cd00009">
    <property type="entry name" value="AAA"/>
    <property type="match status" value="1"/>
</dbReference>
<dbReference type="SMART" id="SM00382">
    <property type="entry name" value="AAA"/>
    <property type="match status" value="1"/>
</dbReference>
<reference evidence="2 5" key="2">
    <citation type="submission" date="2020-10" db="EMBL/GenBank/DDBJ databases">
        <title>Campylobacter californiensis sp. nov. isolated from cattle and feral swine in California.</title>
        <authorList>
            <person name="Miller W.G."/>
        </authorList>
    </citation>
    <scope>NUCLEOTIDE SEQUENCE [LARGE SCALE GENOMIC DNA]</scope>
    <source>
        <strain evidence="2 5">RM12919</strain>
    </source>
</reference>
<reference evidence="3 4" key="1">
    <citation type="submission" date="2015-08" db="EMBL/GenBank/DDBJ databases">
        <title>Comparative genomics of the Campylobacter concisus group.</title>
        <authorList>
            <person name="Yee E."/>
            <person name="Chapman M.H."/>
            <person name="Huynh S."/>
            <person name="Bono J.L."/>
            <person name="On S.L."/>
            <person name="St Leger J."/>
            <person name="Foster G."/>
            <person name="Parker C.T."/>
            <person name="Miller W.G."/>
        </authorList>
    </citation>
    <scope>NUCLEOTIDE SEQUENCE [LARGE SCALE GENOMIC DNA]</scope>
    <source>
        <strain evidence="3 4">RM9337</strain>
    </source>
</reference>
<dbReference type="SUPFAM" id="SSF52540">
    <property type="entry name" value="P-loop containing nucleoside triphosphate hydrolases"/>
    <property type="match status" value="1"/>
</dbReference>
<evidence type="ECO:0000313" key="5">
    <source>
        <dbReference type="Proteomes" id="UP001318760"/>
    </source>
</evidence>
<protein>
    <submittedName>
        <fullName evidence="3">ATP-binding protein</fullName>
    </submittedName>
</protein>
<evidence type="ECO:0000313" key="2">
    <source>
        <dbReference type="EMBL" id="MBE2986096.1"/>
    </source>
</evidence>
<dbReference type="AlphaFoldDB" id="A0AAW3ZRD5"/>
<dbReference type="EMBL" id="JADBHS010000004">
    <property type="protein sequence ID" value="MBE2986096.1"/>
    <property type="molecule type" value="Genomic_DNA"/>
</dbReference>
<evidence type="ECO:0000313" key="3">
    <source>
        <dbReference type="EMBL" id="MBE3607669.1"/>
    </source>
</evidence>
<sequence>MINWENVLATVFRERKNELVAVSDIDFVDINSLLGIETQKEQLLENTQKFIDSKEANHVLLWGERGCGKSSLVKAVFTKFYTKGLRVIEIGCDDLRFLPEIIDEIRKSEFKFIIFCDDMSFEDGSKEYKFLKPIMEGSIQKPPKNVLIYATSNRRHLLSEYKSDNVSTLVSQDEIHYSDATQEKISLSDRFGLWISFYQGSFNDYLKIVDFYFKDYTGDKEKLHELAKNYATLRASRSGRTAKQFYIAFKDSFK</sequence>
<feature type="domain" description="AAA+ ATPase" evidence="1">
    <location>
        <begin position="55"/>
        <end position="181"/>
    </location>
</feature>
<keyword evidence="3" id="KW-0547">Nucleotide-binding</keyword>
<comment type="caution">
    <text evidence="3">The sequence shown here is derived from an EMBL/GenBank/DDBJ whole genome shotgun (WGS) entry which is preliminary data.</text>
</comment>
<dbReference type="InterPro" id="IPR003593">
    <property type="entry name" value="AAA+_ATPase"/>
</dbReference>
<proteinExistence type="predicted"/>
<dbReference type="InterPro" id="IPR008533">
    <property type="entry name" value="DUF815"/>
</dbReference>
<organism evidence="3 4">
    <name type="scientific">Campylobacter californiensis</name>
    <dbReference type="NCBI Taxonomy" id="1032243"/>
    <lineage>
        <taxon>Bacteria</taxon>
        <taxon>Pseudomonadati</taxon>
        <taxon>Campylobacterota</taxon>
        <taxon>Epsilonproteobacteria</taxon>
        <taxon>Campylobacterales</taxon>
        <taxon>Campylobacteraceae</taxon>
        <taxon>Campylobacter</taxon>
    </lineage>
</organism>
<dbReference type="Pfam" id="PF05673">
    <property type="entry name" value="DUF815"/>
    <property type="match status" value="1"/>
</dbReference>
<dbReference type="EMBL" id="LIWG01000002">
    <property type="protein sequence ID" value="MBE3607669.1"/>
    <property type="molecule type" value="Genomic_DNA"/>
</dbReference>
<dbReference type="Gene3D" id="3.40.50.300">
    <property type="entry name" value="P-loop containing nucleotide triphosphate hydrolases"/>
    <property type="match status" value="1"/>
</dbReference>
<evidence type="ECO:0000259" key="1">
    <source>
        <dbReference type="SMART" id="SM00382"/>
    </source>
</evidence>
<name>A0AAW3ZRD5_9BACT</name>
<dbReference type="Proteomes" id="UP001318760">
    <property type="component" value="Unassembled WGS sequence"/>
</dbReference>